<name>A0ABT5ES24_9BACT</name>
<proteinExistence type="predicted"/>
<accession>A0ABT5ES24</accession>
<dbReference type="Proteomes" id="UP001221411">
    <property type="component" value="Unassembled WGS sequence"/>
</dbReference>
<organism evidence="1 2">
    <name type="scientific">Polyangium mundeleinium</name>
    <dbReference type="NCBI Taxonomy" id="2995306"/>
    <lineage>
        <taxon>Bacteria</taxon>
        <taxon>Pseudomonadati</taxon>
        <taxon>Myxococcota</taxon>
        <taxon>Polyangia</taxon>
        <taxon>Polyangiales</taxon>
        <taxon>Polyangiaceae</taxon>
        <taxon>Polyangium</taxon>
    </lineage>
</organism>
<dbReference type="RefSeq" id="WP_271920396.1">
    <property type="nucleotide sequence ID" value="NZ_JAQNDO010000001.1"/>
</dbReference>
<comment type="caution">
    <text evidence="1">The sequence shown here is derived from an EMBL/GenBank/DDBJ whole genome shotgun (WGS) entry which is preliminary data.</text>
</comment>
<reference evidence="1 2" key="1">
    <citation type="submission" date="2022-11" db="EMBL/GenBank/DDBJ databases">
        <title>Minimal conservation of predation-associated metabolite biosynthetic gene clusters underscores biosynthetic potential of Myxococcota including descriptions for ten novel species: Archangium lansinium sp. nov., Myxococcus landrumus sp. nov., Nannocystis bai.</title>
        <authorList>
            <person name="Ahearne A."/>
            <person name="Stevens C."/>
            <person name="Dowd S."/>
        </authorList>
    </citation>
    <scope>NUCLEOTIDE SEQUENCE [LARGE SCALE GENOMIC DNA]</scope>
    <source>
        <strain evidence="1 2">RJM3</strain>
    </source>
</reference>
<evidence type="ECO:0000313" key="1">
    <source>
        <dbReference type="EMBL" id="MDC0744164.1"/>
    </source>
</evidence>
<sequence>MKVRIRDTTLFNCRDERIYEQLRRLFDRAYRTQHEIDIDDPEAILDSDFMVQACAPMLRERLRQRWEEFLQRSPADPFAPANKPGMCAVVSGEPLLDKPEIAFVLAPEEVGIWAEQSLDVLLENDKDSILVRLAIRVSKSPKLQSALEQKWIQPRGCGGSGEVKNAVDRVSGSERSFVIIDSDRDEPEDGPSKTARKIKESCDAKKIPIHILARRELENYVPSSIWSMLAEWKGSKSQTIRDTTKRRRARQRAVLIYSWILKQLEHHGNRIKDANKEALDNVAKEIKSKANTTLSRPILHEQFEAWRALDDKQKLKHVDDLKLRFGENAAEKAIQHLHDENFDTSWLDDDARAELLAIAELLEDWL</sequence>
<gene>
    <name evidence="1" type="ORF">POL67_22730</name>
</gene>
<dbReference type="EMBL" id="JAQNDO010000001">
    <property type="protein sequence ID" value="MDC0744164.1"/>
    <property type="molecule type" value="Genomic_DNA"/>
</dbReference>
<keyword evidence="2" id="KW-1185">Reference proteome</keyword>
<protein>
    <submittedName>
        <fullName evidence="1">Uncharacterized protein</fullName>
    </submittedName>
</protein>
<evidence type="ECO:0000313" key="2">
    <source>
        <dbReference type="Proteomes" id="UP001221411"/>
    </source>
</evidence>